<dbReference type="AlphaFoldDB" id="A0A6A3WK19"/>
<dbReference type="Proteomes" id="UP000460718">
    <property type="component" value="Unassembled WGS sequence"/>
</dbReference>
<dbReference type="PROSITE" id="PS50994">
    <property type="entry name" value="INTEGRASE"/>
    <property type="match status" value="1"/>
</dbReference>
<proteinExistence type="predicted"/>
<dbReference type="EMBL" id="QXGB01004147">
    <property type="protein sequence ID" value="KAE9167357.1"/>
    <property type="molecule type" value="Genomic_DNA"/>
</dbReference>
<keyword evidence="9" id="KW-0233">DNA recombination</keyword>
<gene>
    <name evidence="13" type="ORF">PF002_g25884</name>
    <name evidence="12" type="ORF">PF005_g28817</name>
    <name evidence="11" type="ORF">PF011_g27832</name>
</gene>
<dbReference type="OrthoDB" id="107257at2759"/>
<evidence type="ECO:0000256" key="7">
    <source>
        <dbReference type="ARBA" id="ARBA00022918"/>
    </source>
</evidence>
<dbReference type="InterPro" id="IPR001584">
    <property type="entry name" value="Integrase_cat-core"/>
</dbReference>
<name>A0A6A3WK19_9STRA</name>
<dbReference type="Proteomes" id="UP000440367">
    <property type="component" value="Unassembled WGS sequence"/>
</dbReference>
<evidence type="ECO:0000313" key="16">
    <source>
        <dbReference type="Proteomes" id="UP000460718"/>
    </source>
</evidence>
<keyword evidence="5" id="KW-0460">Magnesium</keyword>
<evidence type="ECO:0000256" key="3">
    <source>
        <dbReference type="ARBA" id="ARBA00022759"/>
    </source>
</evidence>
<sequence length="230" mass="25424">MMDICSMSEPTIDGATMFLFVIDESTRYKWTYLLKKKSDAESHVKVLLNRLARRFPGKTVLRLRSDQGGEFSSNALSEFCDTLGIEQKFTNTYSPQENGIVERANGVALPPLRAMLTATHLPNSLWGEALLHVVATLNRLPTKPLGLVSPHQKLVKAKEGEIGTKSTIESSDNTIGYKFMDLVTAQVVTARGGNVTFQEEYTADGTYVQHFMLNAFADGDHKLPETVPVA</sequence>
<evidence type="ECO:0000256" key="5">
    <source>
        <dbReference type="ARBA" id="ARBA00022842"/>
    </source>
</evidence>
<comment type="caution">
    <text evidence="13">The sequence shown here is derived from an EMBL/GenBank/DDBJ whole genome shotgun (WGS) entry which is preliminary data.</text>
</comment>
<dbReference type="GO" id="GO:0003676">
    <property type="term" value="F:nucleic acid binding"/>
    <property type="evidence" value="ECO:0007669"/>
    <property type="project" value="InterPro"/>
</dbReference>
<dbReference type="GO" id="GO:0003964">
    <property type="term" value="F:RNA-directed DNA polymerase activity"/>
    <property type="evidence" value="ECO:0007669"/>
    <property type="project" value="UniProtKB-KW"/>
</dbReference>
<dbReference type="PANTHER" id="PTHR42648">
    <property type="entry name" value="TRANSPOSASE, PUTATIVE-RELATED"/>
    <property type="match status" value="1"/>
</dbReference>
<evidence type="ECO:0000256" key="1">
    <source>
        <dbReference type="ARBA" id="ARBA00022722"/>
    </source>
</evidence>
<protein>
    <recommendedName>
        <fullName evidence="10">Integrase catalytic domain-containing protein</fullName>
    </recommendedName>
</protein>
<dbReference type="Proteomes" id="UP000433483">
    <property type="component" value="Unassembled WGS sequence"/>
</dbReference>
<dbReference type="InterPro" id="IPR036397">
    <property type="entry name" value="RNaseH_sf"/>
</dbReference>
<keyword evidence="14" id="KW-1185">Reference proteome</keyword>
<evidence type="ECO:0000256" key="2">
    <source>
        <dbReference type="ARBA" id="ARBA00022723"/>
    </source>
</evidence>
<keyword evidence="6" id="KW-0229">DNA integration</keyword>
<evidence type="ECO:0000313" key="14">
    <source>
        <dbReference type="Proteomes" id="UP000433483"/>
    </source>
</evidence>
<dbReference type="InterPro" id="IPR012337">
    <property type="entry name" value="RNaseH-like_sf"/>
</dbReference>
<evidence type="ECO:0000259" key="10">
    <source>
        <dbReference type="PROSITE" id="PS50994"/>
    </source>
</evidence>
<dbReference type="Pfam" id="PF00665">
    <property type="entry name" value="rve"/>
    <property type="match status" value="1"/>
</dbReference>
<evidence type="ECO:0000313" key="11">
    <source>
        <dbReference type="EMBL" id="KAE8966725.1"/>
    </source>
</evidence>
<evidence type="ECO:0000313" key="13">
    <source>
        <dbReference type="EMBL" id="KAE9186415.1"/>
    </source>
</evidence>
<evidence type="ECO:0000313" key="15">
    <source>
        <dbReference type="Proteomes" id="UP000440367"/>
    </source>
</evidence>
<keyword evidence="7" id="KW-0695">RNA-directed DNA polymerase</keyword>
<accession>A0A6A3WK19</accession>
<dbReference type="GO" id="GO:0003887">
    <property type="term" value="F:DNA-directed DNA polymerase activity"/>
    <property type="evidence" value="ECO:0007669"/>
    <property type="project" value="UniProtKB-KW"/>
</dbReference>
<dbReference type="PANTHER" id="PTHR42648:SF11">
    <property type="entry name" value="TRANSPOSON TY4-P GAG-POL POLYPROTEIN"/>
    <property type="match status" value="1"/>
</dbReference>
<dbReference type="GO" id="GO:0006310">
    <property type="term" value="P:DNA recombination"/>
    <property type="evidence" value="ECO:0007669"/>
    <property type="project" value="UniProtKB-KW"/>
</dbReference>
<dbReference type="GO" id="GO:0046872">
    <property type="term" value="F:metal ion binding"/>
    <property type="evidence" value="ECO:0007669"/>
    <property type="project" value="UniProtKB-KW"/>
</dbReference>
<keyword evidence="4" id="KW-0378">Hydrolase</keyword>
<keyword evidence="8" id="KW-0239">DNA-directed DNA polymerase</keyword>
<keyword evidence="3" id="KW-0255">Endonuclease</keyword>
<evidence type="ECO:0000256" key="9">
    <source>
        <dbReference type="ARBA" id="ARBA00023172"/>
    </source>
</evidence>
<keyword evidence="1" id="KW-0540">Nuclease</keyword>
<dbReference type="SUPFAM" id="SSF53098">
    <property type="entry name" value="Ribonuclease H-like"/>
    <property type="match status" value="1"/>
</dbReference>
<dbReference type="GO" id="GO:0016787">
    <property type="term" value="F:hydrolase activity"/>
    <property type="evidence" value="ECO:0007669"/>
    <property type="project" value="UniProtKB-KW"/>
</dbReference>
<evidence type="ECO:0000313" key="12">
    <source>
        <dbReference type="EMBL" id="KAE9167357.1"/>
    </source>
</evidence>
<organism evidence="13 15">
    <name type="scientific">Phytophthora fragariae</name>
    <dbReference type="NCBI Taxonomy" id="53985"/>
    <lineage>
        <taxon>Eukaryota</taxon>
        <taxon>Sar</taxon>
        <taxon>Stramenopiles</taxon>
        <taxon>Oomycota</taxon>
        <taxon>Peronosporomycetes</taxon>
        <taxon>Peronosporales</taxon>
        <taxon>Peronosporaceae</taxon>
        <taxon>Phytophthora</taxon>
    </lineage>
</organism>
<dbReference type="InterPro" id="IPR039537">
    <property type="entry name" value="Retrotran_Ty1/copia-like"/>
</dbReference>
<dbReference type="EMBL" id="QXGD01002607">
    <property type="protein sequence ID" value="KAE9186415.1"/>
    <property type="molecule type" value="Genomic_DNA"/>
</dbReference>
<evidence type="ECO:0000256" key="8">
    <source>
        <dbReference type="ARBA" id="ARBA00022932"/>
    </source>
</evidence>
<keyword evidence="2" id="KW-0479">Metal-binding</keyword>
<dbReference type="Gene3D" id="3.30.420.10">
    <property type="entry name" value="Ribonuclease H-like superfamily/Ribonuclease H"/>
    <property type="match status" value="1"/>
</dbReference>
<reference evidence="14 15" key="1">
    <citation type="submission" date="2018-08" db="EMBL/GenBank/DDBJ databases">
        <title>Genomic investigation of the strawberry pathogen Phytophthora fragariae indicates pathogenicity is determined by transcriptional variation in three key races.</title>
        <authorList>
            <person name="Adams T.M."/>
            <person name="Armitage A.D."/>
            <person name="Sobczyk M.K."/>
            <person name="Bates H.J."/>
            <person name="Dunwell J.M."/>
            <person name="Nellist C.F."/>
            <person name="Harrison R.J."/>
        </authorList>
    </citation>
    <scope>NUCLEOTIDE SEQUENCE [LARGE SCALE GENOMIC DNA]</scope>
    <source>
        <strain evidence="13 15">BC-1</strain>
        <strain evidence="12 14">NOV-27</strain>
        <strain evidence="11 16">SCRP245</strain>
    </source>
</reference>
<dbReference type="GO" id="GO:0015074">
    <property type="term" value="P:DNA integration"/>
    <property type="evidence" value="ECO:0007669"/>
    <property type="project" value="UniProtKB-KW"/>
</dbReference>
<dbReference type="GO" id="GO:0004519">
    <property type="term" value="F:endonuclease activity"/>
    <property type="evidence" value="ECO:0007669"/>
    <property type="project" value="UniProtKB-KW"/>
</dbReference>
<keyword evidence="8" id="KW-0808">Transferase</keyword>
<evidence type="ECO:0000256" key="6">
    <source>
        <dbReference type="ARBA" id="ARBA00022908"/>
    </source>
</evidence>
<dbReference type="EMBL" id="QXFW01004205">
    <property type="protein sequence ID" value="KAE8966725.1"/>
    <property type="molecule type" value="Genomic_DNA"/>
</dbReference>
<evidence type="ECO:0000256" key="4">
    <source>
        <dbReference type="ARBA" id="ARBA00022801"/>
    </source>
</evidence>
<keyword evidence="8" id="KW-0548">Nucleotidyltransferase</keyword>
<feature type="domain" description="Integrase catalytic" evidence="10">
    <location>
        <begin position="1"/>
        <end position="158"/>
    </location>
</feature>